<organism evidence="2 3">
    <name type="scientific">Selenihalanaerobacter shriftii</name>
    <dbReference type="NCBI Taxonomy" id="142842"/>
    <lineage>
        <taxon>Bacteria</taxon>
        <taxon>Bacillati</taxon>
        <taxon>Bacillota</taxon>
        <taxon>Clostridia</taxon>
        <taxon>Halanaerobiales</taxon>
        <taxon>Halobacteroidaceae</taxon>
        <taxon>Selenihalanaerobacter</taxon>
    </lineage>
</organism>
<dbReference type="AlphaFoldDB" id="A0A1T4PK79"/>
<evidence type="ECO:0000313" key="2">
    <source>
        <dbReference type="EMBL" id="SJZ91973.1"/>
    </source>
</evidence>
<gene>
    <name evidence="2" type="ORF">SAMN02745118_02211</name>
</gene>
<keyword evidence="3" id="KW-1185">Reference proteome</keyword>
<keyword evidence="1" id="KW-0175">Coiled coil</keyword>
<name>A0A1T4PK79_9FIRM</name>
<dbReference type="InterPro" id="IPR031832">
    <property type="entry name" value="DUF4747"/>
</dbReference>
<evidence type="ECO:0000256" key="1">
    <source>
        <dbReference type="SAM" id="Coils"/>
    </source>
</evidence>
<dbReference type="Proteomes" id="UP000190625">
    <property type="component" value="Unassembled WGS sequence"/>
</dbReference>
<reference evidence="3" key="1">
    <citation type="submission" date="2017-02" db="EMBL/GenBank/DDBJ databases">
        <authorList>
            <person name="Varghese N."/>
            <person name="Submissions S."/>
        </authorList>
    </citation>
    <scope>NUCLEOTIDE SEQUENCE [LARGE SCALE GENOMIC DNA]</scope>
    <source>
        <strain evidence="3">ATCC BAA-73</strain>
    </source>
</reference>
<sequence>MKKIDLYATKISVSEKLFSHNLSDLKQYILKAILESKGFIEYGDSIIGFTDINKFNIQRRILVVGKLCRGKDQAQKIIDSDSGELRDHHVPNVAHESYFLFDLKTEIVVFEERKYISKFQFGKMFSTLISYNQPNVGRLENKLLTSISILRQIDEFSEINYAKFNLIPANWDYSEEFDELDEKIKELEAEKAEHEYKSDGGLNKEAMLFKDSVNMGLSGYGDFKLGGKDLEGNIKEVYSEEEHLSQTIKLEKNNLDEFIDKALGFLFKAIAQHKESSDYE</sequence>
<dbReference type="OrthoDB" id="3034885at2"/>
<feature type="coiled-coil region" evidence="1">
    <location>
        <begin position="170"/>
        <end position="197"/>
    </location>
</feature>
<dbReference type="Pfam" id="PF15931">
    <property type="entry name" value="DUF4747"/>
    <property type="match status" value="1"/>
</dbReference>
<protein>
    <submittedName>
        <fullName evidence="2">Uncharacterized protein</fullName>
    </submittedName>
</protein>
<accession>A0A1T4PK79</accession>
<dbReference type="RefSeq" id="WP_078810656.1">
    <property type="nucleotide sequence ID" value="NZ_FUWM01000019.1"/>
</dbReference>
<dbReference type="EMBL" id="FUWM01000019">
    <property type="protein sequence ID" value="SJZ91973.1"/>
    <property type="molecule type" value="Genomic_DNA"/>
</dbReference>
<proteinExistence type="predicted"/>
<evidence type="ECO:0000313" key="3">
    <source>
        <dbReference type="Proteomes" id="UP000190625"/>
    </source>
</evidence>